<feature type="compositionally biased region" description="Basic and acidic residues" evidence="1">
    <location>
        <begin position="66"/>
        <end position="75"/>
    </location>
</feature>
<comment type="caution">
    <text evidence="2">The sequence shown here is derived from an EMBL/GenBank/DDBJ whole genome shotgun (WGS) entry which is preliminary data.</text>
</comment>
<dbReference type="OrthoDB" id="2757395at2759"/>
<keyword evidence="3" id="KW-1185">Reference proteome</keyword>
<protein>
    <submittedName>
        <fullName evidence="2">Uncharacterized protein</fullName>
    </submittedName>
</protein>
<feature type="compositionally biased region" description="Basic and acidic residues" evidence="1">
    <location>
        <begin position="90"/>
        <end position="105"/>
    </location>
</feature>
<feature type="compositionally biased region" description="Basic and acidic residues" evidence="1">
    <location>
        <begin position="112"/>
        <end position="140"/>
    </location>
</feature>
<dbReference type="EMBL" id="MNAD01001599">
    <property type="protein sequence ID" value="OJT03762.1"/>
    <property type="molecule type" value="Genomic_DNA"/>
</dbReference>
<evidence type="ECO:0000313" key="3">
    <source>
        <dbReference type="Proteomes" id="UP000184267"/>
    </source>
</evidence>
<dbReference type="AlphaFoldDB" id="A0A1M2V835"/>
<dbReference type="Proteomes" id="UP000184267">
    <property type="component" value="Unassembled WGS sequence"/>
</dbReference>
<gene>
    <name evidence="2" type="ORF">TRAPUB_5584</name>
</gene>
<reference evidence="2 3" key="1">
    <citation type="submission" date="2016-10" db="EMBL/GenBank/DDBJ databases">
        <title>Genome sequence of the basidiomycete white-rot fungus Trametes pubescens.</title>
        <authorList>
            <person name="Makela M.R."/>
            <person name="Granchi Z."/>
            <person name="Peng M."/>
            <person name="De Vries R.P."/>
            <person name="Grigoriev I."/>
            <person name="Riley R."/>
            <person name="Hilden K."/>
        </authorList>
    </citation>
    <scope>NUCLEOTIDE SEQUENCE [LARGE SCALE GENOMIC DNA]</scope>
    <source>
        <strain evidence="2 3">FBCC735</strain>
    </source>
</reference>
<evidence type="ECO:0000313" key="2">
    <source>
        <dbReference type="EMBL" id="OJT03762.1"/>
    </source>
</evidence>
<feature type="compositionally biased region" description="Basic residues" evidence="1">
    <location>
        <begin position="191"/>
        <end position="206"/>
    </location>
</feature>
<sequence length="343" mass="38276">MRREESASRGRYDADDPWKMADTPERYAYGRRDEQRRGGGPNDAREGDGWSGRGHNDVRNSSSSRHGADDPDRGHSAQPLQDTAGWTPARRHDDRAGGYDREGRSGQHSGQSRHETDWRDDRKEGPPREWRSDNGWDSRKHSSGSHAWDEPSREWSGSGEPSHREDRSWEPAPSWQPVRRDGGSNSSQRNQHSHSNKSKNKGKGGKKNGNNNNANNYSNNSRQKRNWRDDDSQLNNPITLDARIEAGPVRSILRSADDATIVLLAAAVVQATRTEIEVEKFVVMGATPVRLPRASAVEDVAGDEVHLSQAIAVAGRAALHRVPETVPEPSIDYRRRRPSGTSP</sequence>
<accession>A0A1M2V835</accession>
<dbReference type="STRING" id="154538.A0A1M2V835"/>
<organism evidence="2 3">
    <name type="scientific">Trametes pubescens</name>
    <name type="common">White-rot fungus</name>
    <dbReference type="NCBI Taxonomy" id="154538"/>
    <lineage>
        <taxon>Eukaryota</taxon>
        <taxon>Fungi</taxon>
        <taxon>Dikarya</taxon>
        <taxon>Basidiomycota</taxon>
        <taxon>Agaricomycotina</taxon>
        <taxon>Agaricomycetes</taxon>
        <taxon>Polyporales</taxon>
        <taxon>Polyporaceae</taxon>
        <taxon>Trametes</taxon>
    </lineage>
</organism>
<evidence type="ECO:0000256" key="1">
    <source>
        <dbReference type="SAM" id="MobiDB-lite"/>
    </source>
</evidence>
<feature type="compositionally biased region" description="Low complexity" evidence="1">
    <location>
        <begin position="208"/>
        <end position="221"/>
    </location>
</feature>
<feature type="compositionally biased region" description="Basic and acidic residues" evidence="1">
    <location>
        <begin position="1"/>
        <end position="58"/>
    </location>
</feature>
<proteinExistence type="predicted"/>
<name>A0A1M2V835_TRAPU</name>
<feature type="region of interest" description="Disordered" evidence="1">
    <location>
        <begin position="1"/>
        <end position="234"/>
    </location>
</feature>